<feature type="binding site" evidence="12">
    <location>
        <position position="20"/>
    </location>
    <ligand>
        <name>GTP</name>
        <dbReference type="ChEBI" id="CHEBI:37565"/>
    </ligand>
</feature>
<evidence type="ECO:0000256" key="8">
    <source>
        <dbReference type="ARBA" id="ARBA00023134"/>
    </source>
</evidence>
<protein>
    <recommendedName>
        <fullName evidence="1 12">GTP 3',8-cyclase</fullName>
        <ecNumber evidence="1 12">4.1.99.22</ecNumber>
    </recommendedName>
    <alternativeName>
        <fullName evidence="12">Molybdenum cofactor biosynthesis protein A</fullName>
    </alternativeName>
</protein>
<proteinExistence type="inferred from homology"/>
<dbReference type="HAMAP" id="MF_01225_B">
    <property type="entry name" value="MoaA_B"/>
    <property type="match status" value="1"/>
</dbReference>
<gene>
    <name evidence="12" type="primary">moaA</name>
    <name evidence="14" type="ORF">CD943_01105</name>
</gene>
<keyword evidence="9 12" id="KW-0501">Molybdenum cofactor biosynthesis</keyword>
<dbReference type="Pfam" id="PF06463">
    <property type="entry name" value="Mob_synth_C"/>
    <property type="match status" value="1"/>
</dbReference>
<dbReference type="PROSITE" id="PS01305">
    <property type="entry name" value="MOAA_NIFB_PQQE"/>
    <property type="match status" value="1"/>
</dbReference>
<evidence type="ECO:0000256" key="12">
    <source>
        <dbReference type="HAMAP-Rule" id="MF_01225"/>
    </source>
</evidence>
<feature type="binding site" evidence="12">
    <location>
        <begin position="263"/>
        <end position="265"/>
    </location>
    <ligand>
        <name>GTP</name>
        <dbReference type="ChEBI" id="CHEBI:37565"/>
    </ligand>
</feature>
<sequence>MAASGPQAIDGFGRRFRYLRLSVTEVCNFRCDYCLPNGYRKTPGASFLTLMEVRRLTQAFARLGLTKIRLTGGEPTVRRDFTEIVAAIAAQEEIRKVAVTTNGWNLEKCVQDWRDAGLTHLNVSVDSLDRDVFQRITGHDRLPAVLRGLDLAMEAGFQSVKVNAVLLRGSIEQELERWADHVADRALSVRFIELMRTGDNADYFARNHIGGQVVRDWLAQHGWTPRIREADAGPATEYVSPDHRGLIGLIAPYDAGFCDGCNRLRVTARGKLRLCLFGEGGVDLRPYLSEEVEMDALVEQVASALGAKPRAHALHQGNFGDTPNLAAFGG</sequence>
<evidence type="ECO:0000313" key="15">
    <source>
        <dbReference type="Proteomes" id="UP000197024"/>
    </source>
</evidence>
<feature type="binding site" evidence="12">
    <location>
        <position position="258"/>
    </location>
    <ligand>
        <name>[4Fe-4S] cluster</name>
        <dbReference type="ChEBI" id="CHEBI:49883"/>
        <label>2</label>
        <note>4Fe-4S-substrate</note>
    </ligand>
</feature>
<feature type="binding site" evidence="12">
    <location>
        <position position="69"/>
    </location>
    <ligand>
        <name>GTP</name>
        <dbReference type="ChEBI" id="CHEBI:37565"/>
    </ligand>
</feature>
<keyword evidence="5 12" id="KW-0547">Nucleotide-binding</keyword>
<dbReference type="UniPathway" id="UPA00344"/>
<dbReference type="GO" id="GO:0051539">
    <property type="term" value="F:4 iron, 4 sulfur cluster binding"/>
    <property type="evidence" value="ECO:0007669"/>
    <property type="project" value="UniProtKB-UniRule"/>
</dbReference>
<keyword evidence="8 12" id="KW-0342">GTP-binding</keyword>
<feature type="binding site" evidence="12">
    <location>
        <position position="31"/>
    </location>
    <ligand>
        <name>[4Fe-4S] cluster</name>
        <dbReference type="ChEBI" id="CHEBI:49883"/>
        <label>1</label>
        <note>4Fe-4S-S-AdoMet</note>
    </ligand>
</feature>
<dbReference type="PANTHER" id="PTHR22960:SF28">
    <property type="entry name" value="GTP 3',8-CYCLASE"/>
    <property type="match status" value="1"/>
</dbReference>
<dbReference type="AlphaFoldDB" id="A0A1Z3LTQ4"/>
<dbReference type="InterPro" id="IPR010505">
    <property type="entry name" value="MoaA_twitch"/>
</dbReference>
<reference evidence="14 15" key="2">
    <citation type="submission" date="2017-06" db="EMBL/GenBank/DDBJ databases">
        <authorList>
            <person name="Kim H.J."/>
            <person name="Triplett B.A."/>
        </authorList>
    </citation>
    <scope>NUCLEOTIDE SEQUENCE [LARGE SCALE GENOMIC DNA]</scope>
    <source>
        <strain evidence="14 15">BZC3</strain>
    </source>
</reference>
<evidence type="ECO:0000256" key="3">
    <source>
        <dbReference type="ARBA" id="ARBA00022691"/>
    </source>
</evidence>
<evidence type="ECO:0000256" key="11">
    <source>
        <dbReference type="ARBA" id="ARBA00048697"/>
    </source>
</evidence>
<dbReference type="GO" id="GO:1904047">
    <property type="term" value="F:S-adenosyl-L-methionine binding"/>
    <property type="evidence" value="ECO:0007669"/>
    <property type="project" value="UniProtKB-UniRule"/>
</dbReference>
<dbReference type="InterPro" id="IPR006638">
    <property type="entry name" value="Elp3/MiaA/NifB-like_rSAM"/>
</dbReference>
<comment type="pathway">
    <text evidence="12">Cofactor biosynthesis; molybdopterin biosynthesis.</text>
</comment>
<dbReference type="Gene3D" id="3.20.20.70">
    <property type="entry name" value="Aldolase class I"/>
    <property type="match status" value="1"/>
</dbReference>
<feature type="domain" description="Radical SAM core" evidence="13">
    <location>
        <begin position="11"/>
        <end position="235"/>
    </location>
</feature>
<dbReference type="SUPFAM" id="SSF102114">
    <property type="entry name" value="Radical SAM enzymes"/>
    <property type="match status" value="1"/>
</dbReference>
<evidence type="ECO:0000256" key="1">
    <source>
        <dbReference type="ARBA" id="ARBA00012167"/>
    </source>
</evidence>
<dbReference type="CDD" id="cd21117">
    <property type="entry name" value="Twitch_MoaA"/>
    <property type="match status" value="1"/>
</dbReference>
<dbReference type="NCBIfam" id="TIGR02666">
    <property type="entry name" value="moaA"/>
    <property type="match status" value="1"/>
</dbReference>
<feature type="binding site" evidence="12">
    <location>
        <position position="100"/>
    </location>
    <ligand>
        <name>GTP</name>
        <dbReference type="ChEBI" id="CHEBI:37565"/>
    </ligand>
</feature>
<feature type="binding site" evidence="12">
    <location>
        <position position="34"/>
    </location>
    <ligand>
        <name>[4Fe-4S] cluster</name>
        <dbReference type="ChEBI" id="CHEBI:49883"/>
        <label>1</label>
        <note>4Fe-4S-S-AdoMet</note>
    </ligand>
</feature>
<keyword evidence="10 12" id="KW-0456">Lyase</keyword>
<evidence type="ECO:0000256" key="5">
    <source>
        <dbReference type="ARBA" id="ARBA00022741"/>
    </source>
</evidence>
<dbReference type="GO" id="GO:0006777">
    <property type="term" value="P:Mo-molybdopterin cofactor biosynthetic process"/>
    <property type="evidence" value="ECO:0007669"/>
    <property type="project" value="UniProtKB-UniRule"/>
</dbReference>
<feature type="binding site" evidence="12">
    <location>
        <position position="195"/>
    </location>
    <ligand>
        <name>S-adenosyl-L-methionine</name>
        <dbReference type="ChEBI" id="CHEBI:59789"/>
    </ligand>
</feature>
<dbReference type="SFLD" id="SFLDS00029">
    <property type="entry name" value="Radical_SAM"/>
    <property type="match status" value="1"/>
</dbReference>
<dbReference type="PANTHER" id="PTHR22960">
    <property type="entry name" value="MOLYBDOPTERIN COFACTOR SYNTHESIS PROTEIN A"/>
    <property type="match status" value="1"/>
</dbReference>
<evidence type="ECO:0000256" key="4">
    <source>
        <dbReference type="ARBA" id="ARBA00022723"/>
    </source>
</evidence>
<evidence type="ECO:0000256" key="7">
    <source>
        <dbReference type="ARBA" id="ARBA00023014"/>
    </source>
</evidence>
<organism evidence="14 15">
    <name type="scientific">Brevundimonas diminuta</name>
    <name type="common">Pseudomonas diminuta</name>
    <dbReference type="NCBI Taxonomy" id="293"/>
    <lineage>
        <taxon>Bacteria</taxon>
        <taxon>Pseudomonadati</taxon>
        <taxon>Pseudomonadota</taxon>
        <taxon>Alphaproteobacteria</taxon>
        <taxon>Caulobacterales</taxon>
        <taxon>Caulobacteraceae</taxon>
        <taxon>Brevundimonas</taxon>
    </lineage>
</organism>
<keyword evidence="2 12" id="KW-0004">4Fe-4S</keyword>
<comment type="subunit">
    <text evidence="12">Monomer and homodimer.</text>
</comment>
<dbReference type="EMBL" id="CP021995">
    <property type="protein sequence ID" value="ASD25612.1"/>
    <property type="molecule type" value="Genomic_DNA"/>
</dbReference>
<keyword evidence="7 12" id="KW-0411">Iron-sulfur</keyword>
<dbReference type="SMART" id="SM00729">
    <property type="entry name" value="Elp3"/>
    <property type="match status" value="1"/>
</dbReference>
<evidence type="ECO:0000256" key="9">
    <source>
        <dbReference type="ARBA" id="ARBA00023150"/>
    </source>
</evidence>
<dbReference type="RefSeq" id="WP_088409834.1">
    <property type="nucleotide sequence ID" value="NZ_CP021995.1"/>
</dbReference>
<feature type="binding site" evidence="12">
    <location>
        <position position="73"/>
    </location>
    <ligand>
        <name>S-adenosyl-L-methionine</name>
        <dbReference type="ChEBI" id="CHEBI:59789"/>
    </ligand>
</feature>
<keyword evidence="6 12" id="KW-0408">Iron</keyword>
<comment type="similarity">
    <text evidence="12">Belongs to the radical SAM superfamily. MoaA family.</text>
</comment>
<dbReference type="InterPro" id="IPR040064">
    <property type="entry name" value="MoaA-like"/>
</dbReference>
<feature type="binding site" evidence="12">
    <location>
        <position position="27"/>
    </location>
    <ligand>
        <name>[4Fe-4S] cluster</name>
        <dbReference type="ChEBI" id="CHEBI:49883"/>
        <label>1</label>
        <note>4Fe-4S-S-AdoMet</note>
    </ligand>
</feature>
<dbReference type="SFLD" id="SFLDG01386">
    <property type="entry name" value="main_SPASM_domain-containing"/>
    <property type="match status" value="1"/>
</dbReference>
<dbReference type="SFLD" id="SFLDG01383">
    <property type="entry name" value="cyclic_pyranopterin_phosphate"/>
    <property type="match status" value="1"/>
</dbReference>
<feature type="binding site" evidence="12">
    <location>
        <position position="261"/>
    </location>
    <ligand>
        <name>[4Fe-4S] cluster</name>
        <dbReference type="ChEBI" id="CHEBI:49883"/>
        <label>2</label>
        <note>4Fe-4S-substrate</note>
    </ligand>
</feature>
<feature type="binding site" evidence="12">
    <location>
        <position position="275"/>
    </location>
    <ligand>
        <name>[4Fe-4S] cluster</name>
        <dbReference type="ChEBI" id="CHEBI:49883"/>
        <label>2</label>
        <note>4Fe-4S-substrate</note>
    </ligand>
</feature>
<dbReference type="PROSITE" id="PS51918">
    <property type="entry name" value="RADICAL_SAM"/>
    <property type="match status" value="1"/>
</dbReference>
<dbReference type="InterPro" id="IPR058240">
    <property type="entry name" value="rSAM_sf"/>
</dbReference>
<dbReference type="InterPro" id="IPR007197">
    <property type="entry name" value="rSAM"/>
</dbReference>
<dbReference type="CDD" id="cd01335">
    <property type="entry name" value="Radical_SAM"/>
    <property type="match status" value="1"/>
</dbReference>
<evidence type="ECO:0000259" key="13">
    <source>
        <dbReference type="PROSITE" id="PS51918"/>
    </source>
</evidence>
<evidence type="ECO:0000313" key="14">
    <source>
        <dbReference type="EMBL" id="ASD25612.1"/>
    </source>
</evidence>
<dbReference type="GO" id="GO:0061799">
    <property type="term" value="F:cyclic pyranopterin monophosphate synthase activity"/>
    <property type="evidence" value="ECO:0007669"/>
    <property type="project" value="TreeGrafter"/>
</dbReference>
<dbReference type="InterPro" id="IPR000385">
    <property type="entry name" value="MoaA_NifB_PqqE_Fe-S-bd_CS"/>
</dbReference>
<evidence type="ECO:0000256" key="10">
    <source>
        <dbReference type="ARBA" id="ARBA00023239"/>
    </source>
</evidence>
<keyword evidence="3 12" id="KW-0949">S-adenosyl-L-methionine</keyword>
<comment type="function">
    <text evidence="12">Catalyzes the cyclization of GTP to (8S)-3',8-cyclo-7,8-dihydroguanosine 5'-triphosphate.</text>
</comment>
<dbReference type="InterPro" id="IPR013785">
    <property type="entry name" value="Aldolase_TIM"/>
</dbReference>
<dbReference type="Proteomes" id="UP000197024">
    <property type="component" value="Chromosome"/>
</dbReference>
<evidence type="ECO:0000256" key="6">
    <source>
        <dbReference type="ARBA" id="ARBA00023004"/>
    </source>
</evidence>
<accession>A0A1Z3LTQ4</accession>
<feature type="binding site" evidence="12">
    <location>
        <position position="124"/>
    </location>
    <ligand>
        <name>S-adenosyl-L-methionine</name>
        <dbReference type="ChEBI" id="CHEBI:59789"/>
    </ligand>
</feature>
<comment type="cofactor">
    <cofactor evidence="12">
        <name>[4Fe-4S] cluster</name>
        <dbReference type="ChEBI" id="CHEBI:49883"/>
    </cofactor>
    <text evidence="12">Binds 2 [4Fe-4S] clusters. Binds 1 [4Fe-4S] cluster coordinated with 3 cysteines and an exchangeable S-adenosyl-L-methionine and 1 [4Fe-4S] cluster coordinated with 3 cysteines and the GTP-derived substrate.</text>
</comment>
<dbReference type="GO" id="GO:0061798">
    <property type="term" value="F:GTP 3',8'-cyclase activity"/>
    <property type="evidence" value="ECO:0007669"/>
    <property type="project" value="UniProtKB-UniRule"/>
</dbReference>
<keyword evidence="4 12" id="KW-0479">Metal-binding</keyword>
<dbReference type="Pfam" id="PF04055">
    <property type="entry name" value="Radical_SAM"/>
    <property type="match status" value="1"/>
</dbReference>
<feature type="binding site" evidence="12">
    <location>
        <position position="161"/>
    </location>
    <ligand>
        <name>GTP</name>
        <dbReference type="ChEBI" id="CHEBI:37565"/>
    </ligand>
</feature>
<dbReference type="GO" id="GO:0005525">
    <property type="term" value="F:GTP binding"/>
    <property type="evidence" value="ECO:0007669"/>
    <property type="project" value="UniProtKB-UniRule"/>
</dbReference>
<evidence type="ECO:0000256" key="2">
    <source>
        <dbReference type="ARBA" id="ARBA00022485"/>
    </source>
</evidence>
<dbReference type="InterPro" id="IPR050105">
    <property type="entry name" value="MoCo_biosynth_MoaA/MoaC"/>
</dbReference>
<dbReference type="EC" id="4.1.99.22" evidence="1 12"/>
<dbReference type="SFLD" id="SFLDG01067">
    <property type="entry name" value="SPASM/twitch_domain_containing"/>
    <property type="match status" value="1"/>
</dbReference>
<feature type="binding site" evidence="12">
    <location>
        <position position="33"/>
    </location>
    <ligand>
        <name>S-adenosyl-L-methionine</name>
        <dbReference type="ChEBI" id="CHEBI:59789"/>
    </ligand>
</feature>
<reference evidence="14 15" key="1">
    <citation type="submission" date="2017-06" db="EMBL/GenBank/DDBJ databases">
        <title>Biodegradation of gentamicin by bacterial consortia AMQD4 in synthetic medium and raw gentamicin sewage.</title>
        <authorList>
            <person name="Chang H."/>
            <person name="Feng Y."/>
            <person name="Li Z."/>
            <person name="Xue J."/>
            <person name="Cheng D."/>
        </authorList>
    </citation>
    <scope>NUCLEOTIDE SEQUENCE [LARGE SCALE GENOMIC DNA]</scope>
    <source>
        <strain evidence="14 15">BZC3</strain>
    </source>
</reference>
<dbReference type="GO" id="GO:0046872">
    <property type="term" value="F:metal ion binding"/>
    <property type="evidence" value="ECO:0007669"/>
    <property type="project" value="UniProtKB-KW"/>
</dbReference>
<dbReference type="InterPro" id="IPR013483">
    <property type="entry name" value="MoaA"/>
</dbReference>
<name>A0A1Z3LTQ4_BREDI</name>
<comment type="catalytic activity">
    <reaction evidence="11 12">
        <text>GTP + AH2 + S-adenosyl-L-methionine = (8S)-3',8-cyclo-7,8-dihydroguanosine 5'-triphosphate + 5'-deoxyadenosine + L-methionine + A + H(+)</text>
        <dbReference type="Rhea" id="RHEA:49576"/>
        <dbReference type="ChEBI" id="CHEBI:13193"/>
        <dbReference type="ChEBI" id="CHEBI:15378"/>
        <dbReference type="ChEBI" id="CHEBI:17319"/>
        <dbReference type="ChEBI" id="CHEBI:17499"/>
        <dbReference type="ChEBI" id="CHEBI:37565"/>
        <dbReference type="ChEBI" id="CHEBI:57844"/>
        <dbReference type="ChEBI" id="CHEBI:59789"/>
        <dbReference type="ChEBI" id="CHEBI:131766"/>
        <dbReference type="EC" id="4.1.99.22"/>
    </reaction>
</comment>